<name>A0ABX6KUX9_CHRGL</name>
<reference evidence="1 2" key="1">
    <citation type="submission" date="2019-09" db="EMBL/GenBank/DDBJ databases">
        <title>FDA dAtabase for Regulatory Grade micrObial Sequences (FDA-ARGOS): Supporting development and validation of Infectious Disease Dx tests.</title>
        <authorList>
            <person name="Sciortino C."/>
            <person name="Tallon L."/>
            <person name="Sadzewicz L."/>
            <person name="Vavikolanu K."/>
            <person name="Mehta A."/>
            <person name="Aluvathingal J."/>
            <person name="Nadendla S."/>
            <person name="Nandy P."/>
            <person name="Geyer C."/>
            <person name="Yan Y."/>
            <person name="Sichtig H."/>
        </authorList>
    </citation>
    <scope>NUCLEOTIDE SEQUENCE [LARGE SCALE GENOMIC DNA]</scope>
    <source>
        <strain evidence="1 2">FDAARGOS_636</strain>
    </source>
</reference>
<organism evidence="1 2">
    <name type="scientific">Chryseobacterium gallinarum</name>
    <dbReference type="NCBI Taxonomy" id="1324352"/>
    <lineage>
        <taxon>Bacteria</taxon>
        <taxon>Pseudomonadati</taxon>
        <taxon>Bacteroidota</taxon>
        <taxon>Flavobacteriia</taxon>
        <taxon>Flavobacteriales</taxon>
        <taxon>Weeksellaceae</taxon>
        <taxon>Chryseobacterium group</taxon>
        <taxon>Chryseobacterium</taxon>
    </lineage>
</organism>
<dbReference type="Proteomes" id="UP000501570">
    <property type="component" value="Chromosome"/>
</dbReference>
<keyword evidence="2" id="KW-1185">Reference proteome</keyword>
<accession>A0ABX6KUX9</accession>
<evidence type="ECO:0000313" key="1">
    <source>
        <dbReference type="EMBL" id="QIY92406.1"/>
    </source>
</evidence>
<proteinExistence type="predicted"/>
<dbReference type="RefSeq" id="WP_168239361.1">
    <property type="nucleotide sequence ID" value="NZ_CP050995.1"/>
</dbReference>
<evidence type="ECO:0000313" key="2">
    <source>
        <dbReference type="Proteomes" id="UP000501570"/>
    </source>
</evidence>
<sequence length="71" mass="8089">MSINETSNYFSSEHLYQDGLILIQECFCLDAQGTSKNGTVKARTFEFVKDKKTYYYETLGSQFISAGLKTK</sequence>
<gene>
    <name evidence="1" type="ORF">FOB44_17875</name>
</gene>
<protein>
    <submittedName>
        <fullName evidence="1">Uncharacterized protein</fullName>
    </submittedName>
</protein>
<dbReference type="EMBL" id="CP050995">
    <property type="protein sequence ID" value="QIY92406.1"/>
    <property type="molecule type" value="Genomic_DNA"/>
</dbReference>